<comment type="caution">
    <text evidence="3">The sequence shown here is derived from an EMBL/GenBank/DDBJ whole genome shotgun (WGS) entry which is preliminary data.</text>
</comment>
<dbReference type="PANTHER" id="PTHR23150">
    <property type="entry name" value="SULFATASE MODIFYING FACTOR 1, 2"/>
    <property type="match status" value="1"/>
</dbReference>
<evidence type="ECO:0000259" key="2">
    <source>
        <dbReference type="Pfam" id="PF03781"/>
    </source>
</evidence>
<dbReference type="GO" id="GO:0120147">
    <property type="term" value="F:formylglycine-generating oxidase activity"/>
    <property type="evidence" value="ECO:0007669"/>
    <property type="project" value="TreeGrafter"/>
</dbReference>
<proteinExistence type="predicted"/>
<feature type="domain" description="Sulfatase-modifying factor enzyme-like" evidence="2">
    <location>
        <begin position="613"/>
        <end position="869"/>
    </location>
</feature>
<feature type="signal peptide" evidence="1">
    <location>
        <begin position="1"/>
        <end position="27"/>
    </location>
</feature>
<dbReference type="SUPFAM" id="SSF56436">
    <property type="entry name" value="C-type lectin-like"/>
    <property type="match status" value="1"/>
</dbReference>
<protein>
    <recommendedName>
        <fullName evidence="2">Sulfatase-modifying factor enzyme-like domain-containing protein</fullName>
    </recommendedName>
</protein>
<gene>
    <name evidence="3" type="ORF">FNF29_01134</name>
</gene>
<accession>A0A5A8CWZ6</accession>
<dbReference type="InterPro" id="IPR042095">
    <property type="entry name" value="SUMF_sf"/>
</dbReference>
<dbReference type="OMA" id="VIVIMEP"/>
<dbReference type="InterPro" id="IPR016187">
    <property type="entry name" value="CTDL_fold"/>
</dbReference>
<keyword evidence="1" id="KW-0732">Signal</keyword>
<organism evidence="3 4">
    <name type="scientific">Cafeteria roenbergensis</name>
    <name type="common">Marine flagellate</name>
    <dbReference type="NCBI Taxonomy" id="33653"/>
    <lineage>
        <taxon>Eukaryota</taxon>
        <taxon>Sar</taxon>
        <taxon>Stramenopiles</taxon>
        <taxon>Bigyra</taxon>
        <taxon>Opalozoa</taxon>
        <taxon>Bicosoecida</taxon>
        <taxon>Cafeteriaceae</taxon>
        <taxon>Cafeteria</taxon>
    </lineage>
</organism>
<dbReference type="Pfam" id="PF03781">
    <property type="entry name" value="FGE-sulfatase"/>
    <property type="match status" value="1"/>
</dbReference>
<dbReference type="Proteomes" id="UP000323011">
    <property type="component" value="Unassembled WGS sequence"/>
</dbReference>
<feature type="chain" id="PRO_5022702509" description="Sulfatase-modifying factor enzyme-like domain-containing protein" evidence="1">
    <location>
        <begin position="28"/>
        <end position="882"/>
    </location>
</feature>
<evidence type="ECO:0000313" key="4">
    <source>
        <dbReference type="Proteomes" id="UP000323011"/>
    </source>
</evidence>
<reference evidence="3 4" key="1">
    <citation type="submission" date="2019-07" db="EMBL/GenBank/DDBJ databases">
        <title>Genomes of Cafeteria roenbergensis.</title>
        <authorList>
            <person name="Fischer M.G."/>
            <person name="Hackl T."/>
            <person name="Roman M."/>
        </authorList>
    </citation>
    <scope>NUCLEOTIDE SEQUENCE [LARGE SCALE GENOMIC DNA]</scope>
    <source>
        <strain evidence="3 4">BVI</strain>
    </source>
</reference>
<dbReference type="PANTHER" id="PTHR23150:SF19">
    <property type="entry name" value="FORMYLGLYCINE-GENERATING ENZYME"/>
    <property type="match status" value="1"/>
</dbReference>
<dbReference type="InterPro" id="IPR051043">
    <property type="entry name" value="Sulfatase_Mod_Factor_Kinase"/>
</dbReference>
<keyword evidence="4" id="KW-1185">Reference proteome</keyword>
<dbReference type="EMBL" id="VLTN01000004">
    <property type="protein sequence ID" value="KAA0156341.1"/>
    <property type="molecule type" value="Genomic_DNA"/>
</dbReference>
<sequence length="882" mass="91071">MRPARGGALGAIAAALVLAGCAPDVSGAGESLKSFLDPLPGSSAEEYDQWMQNLTEWVPSARSAMGYSPDGPGVVFEAPELAWLDNSSMVASIMAFDRSLCSDAGTCANNYTTDLMLDALTEQAGAVDAVVMWVGGPFLGIDSRNQFQLMADMPGGLRSLSEIVSACHTDIEGASSRVLLGVIQGDTSTSPPNKDDDLCQALIATLTATQADGAYAPGSASMPQECSGSGGGRRFAVFADGPLGGAAPAGSAPALATHAGTRLRWTGGGAGFPEGSTSAAQPVPFASGRLLESRHLPLVGSEFDVPGRRVPVIHAGHLSGGMLWFGENVWGAASNPWTPLELALLARSAAILRYVSRTVRSAGPPRVLPPAEPAADPALAAAASASAAALAAGASNPTAADAGVLPQWPVASTPPGEASVTRVSGLCVATSSSVDALPGEGGGGGTNCTVWLLAQAGTHAAADVVVEVNVSGAGAGHRYFDLYAGRELKAQTSDADSVIVIMEPLGVGALLALPLPLGVALPPRLQQFMAFIRNETAAPLSEFANTANPVPQEWIRPGLAPPATSPPDRMVLVPGVVGYNFSSTLLLPSAYFLPDAKAGGASERAGVGFQYPWSDEARLTTEAELDLPPFYMDLAPVTNKQYKAFCDATGHCARRARQERTLEGRLDPGTPEASAALAAHGPLAPLRRFLRHWNQTSADGQTLGFAAPLADAPVTWVGRSDALAYAAWAGKRLPTEWEWQRAAQAAAGGVGTDSRTFPWGSDPCTPGVQCQTPLTSRTANASDLSAVGAHPKGNSALGLVDMSGLVWQMTDAYCDVHTCATALKGGSAWAPDDPTNVLFPQSLAVNTVARLPMFGGEGFLSDFVGFRCVTDIPMRRSLEARD</sequence>
<dbReference type="AlphaFoldDB" id="A0A5A8CWZ6"/>
<dbReference type="Gene3D" id="3.90.1580.10">
    <property type="entry name" value="paralog of FGE (formylglycine-generating enzyme)"/>
    <property type="match status" value="1"/>
</dbReference>
<dbReference type="PROSITE" id="PS51257">
    <property type="entry name" value="PROKAR_LIPOPROTEIN"/>
    <property type="match status" value="1"/>
</dbReference>
<name>A0A5A8CWZ6_CAFRO</name>
<evidence type="ECO:0000256" key="1">
    <source>
        <dbReference type="SAM" id="SignalP"/>
    </source>
</evidence>
<dbReference type="InterPro" id="IPR005532">
    <property type="entry name" value="SUMF_dom"/>
</dbReference>
<evidence type="ECO:0000313" key="3">
    <source>
        <dbReference type="EMBL" id="KAA0156341.1"/>
    </source>
</evidence>